<dbReference type="Gene3D" id="3.40.1190.20">
    <property type="match status" value="1"/>
</dbReference>
<evidence type="ECO:0000313" key="5">
    <source>
        <dbReference type="Proteomes" id="UP000177565"/>
    </source>
</evidence>
<dbReference type="PANTHER" id="PTHR10584:SF166">
    <property type="entry name" value="RIBOKINASE"/>
    <property type="match status" value="1"/>
</dbReference>
<keyword evidence="2" id="KW-0418">Kinase</keyword>
<dbReference type="STRING" id="1802312.A3C06_03180"/>
<evidence type="ECO:0000256" key="2">
    <source>
        <dbReference type="ARBA" id="ARBA00022777"/>
    </source>
</evidence>
<accession>A0A1G2MRR5</accession>
<comment type="caution">
    <text evidence="4">The sequence shown here is derived from an EMBL/GenBank/DDBJ whole genome shotgun (WGS) entry which is preliminary data.</text>
</comment>
<reference evidence="4 5" key="1">
    <citation type="journal article" date="2016" name="Nat. Commun.">
        <title>Thousands of microbial genomes shed light on interconnected biogeochemical processes in an aquifer system.</title>
        <authorList>
            <person name="Anantharaman K."/>
            <person name="Brown C.T."/>
            <person name="Hug L.A."/>
            <person name="Sharon I."/>
            <person name="Castelle C.J."/>
            <person name="Probst A.J."/>
            <person name="Thomas B.C."/>
            <person name="Singh A."/>
            <person name="Wilkins M.J."/>
            <person name="Karaoz U."/>
            <person name="Brodie E.L."/>
            <person name="Williams K.H."/>
            <person name="Hubbard S.S."/>
            <person name="Banfield J.F."/>
        </authorList>
    </citation>
    <scope>NUCLEOTIDE SEQUENCE [LARGE SCALE GENOMIC DNA]</scope>
</reference>
<dbReference type="AlphaFoldDB" id="A0A1G2MRR5"/>
<evidence type="ECO:0000259" key="3">
    <source>
        <dbReference type="Pfam" id="PF00294"/>
    </source>
</evidence>
<dbReference type="EMBL" id="MHRQ01000020">
    <property type="protein sequence ID" value="OHA26553.1"/>
    <property type="molecule type" value="Genomic_DNA"/>
</dbReference>
<dbReference type="PANTHER" id="PTHR10584">
    <property type="entry name" value="SUGAR KINASE"/>
    <property type="match status" value="1"/>
</dbReference>
<dbReference type="Proteomes" id="UP000177565">
    <property type="component" value="Unassembled WGS sequence"/>
</dbReference>
<evidence type="ECO:0000313" key="4">
    <source>
        <dbReference type="EMBL" id="OHA26553.1"/>
    </source>
</evidence>
<dbReference type="Pfam" id="PF00294">
    <property type="entry name" value="PfkB"/>
    <property type="match status" value="1"/>
</dbReference>
<dbReference type="InterPro" id="IPR029056">
    <property type="entry name" value="Ribokinase-like"/>
</dbReference>
<dbReference type="GO" id="GO:0016301">
    <property type="term" value="F:kinase activity"/>
    <property type="evidence" value="ECO:0007669"/>
    <property type="project" value="UniProtKB-KW"/>
</dbReference>
<name>A0A1G2MRR5_9BACT</name>
<dbReference type="InterPro" id="IPR011611">
    <property type="entry name" value="PfkB_dom"/>
</dbReference>
<dbReference type="GO" id="GO:0005829">
    <property type="term" value="C:cytosol"/>
    <property type="evidence" value="ECO:0007669"/>
    <property type="project" value="TreeGrafter"/>
</dbReference>
<protein>
    <recommendedName>
        <fullName evidence="3">Carbohydrate kinase PfkB domain-containing protein</fullName>
    </recommendedName>
</protein>
<evidence type="ECO:0000256" key="1">
    <source>
        <dbReference type="ARBA" id="ARBA00022679"/>
    </source>
</evidence>
<proteinExistence type="predicted"/>
<feature type="domain" description="Carbohydrate kinase PfkB" evidence="3">
    <location>
        <begin position="56"/>
        <end position="306"/>
    </location>
</feature>
<gene>
    <name evidence="4" type="ORF">A3C06_03180</name>
</gene>
<keyword evidence="1" id="KW-0808">Transferase</keyword>
<organism evidence="4 5">
    <name type="scientific">Candidatus Taylorbacteria bacterium RIFCSPHIGHO2_02_FULL_46_13</name>
    <dbReference type="NCBI Taxonomy" id="1802312"/>
    <lineage>
        <taxon>Bacteria</taxon>
        <taxon>Candidatus Tayloriibacteriota</taxon>
    </lineage>
</organism>
<dbReference type="SUPFAM" id="SSF53613">
    <property type="entry name" value="Ribokinase-like"/>
    <property type="match status" value="1"/>
</dbReference>
<sequence length="329" mass="36789">MQKIDFLAVGDITVDSFIRMKDASVHCDLNREHCQICVRFGDKVPYEFLVDVPAVGNSPNAAVAAARLGLNSALATDLGTDEAGEECRAQLEKEHVNQTWVSSHEKLPTNHHFVLWYEDERTILVNHAAFPYKFPDAPEPRWMYVSSLGPDSQKYHQEIAAYLEAHPSVKLAFQPGTFQINFGMETMKKFYSRAEVIVANLNEAEKILKTKLVVRDSLEELKRLGSKMVLLTDSRNGSYLFDGQTSWHIPIYPDEKPPYERTGAGDATASTFVSALILGKTPAEAVRWGHTNSRSVVQEVGAQKGLLTREQLEKTLAEAPPEFIAERLA</sequence>